<feature type="binding site" evidence="9">
    <location>
        <position position="408"/>
    </location>
    <ligand>
        <name>Zn(2+)</name>
        <dbReference type="ChEBI" id="CHEBI:29105"/>
        <label>2</label>
    </ligand>
</feature>
<feature type="binding site" evidence="9">
    <location>
        <position position="118"/>
    </location>
    <ligand>
        <name>Mg(2+)</name>
        <dbReference type="ChEBI" id="CHEBI:18420"/>
    </ligand>
</feature>
<feature type="binding site" evidence="9">
    <location>
        <position position="369"/>
    </location>
    <ligand>
        <name>Zn(2+)</name>
        <dbReference type="ChEBI" id="CHEBI:29105"/>
        <label>2</label>
    </ligand>
</feature>
<evidence type="ECO:0000256" key="3">
    <source>
        <dbReference type="ARBA" id="ARBA00022553"/>
    </source>
</evidence>
<evidence type="ECO:0000256" key="2">
    <source>
        <dbReference type="ARBA" id="ARBA00012647"/>
    </source>
</evidence>
<dbReference type="OrthoDB" id="7392499at2759"/>
<evidence type="ECO:0000256" key="13">
    <source>
        <dbReference type="SAM" id="Phobius"/>
    </source>
</evidence>
<keyword evidence="13" id="KW-0812">Transmembrane</keyword>
<evidence type="ECO:0000256" key="5">
    <source>
        <dbReference type="ARBA" id="ARBA00022801"/>
    </source>
</evidence>
<dbReference type="FunFam" id="1.10.60.40:FF:000002">
    <property type="entry name" value="Alkaline phosphatase"/>
    <property type="match status" value="1"/>
</dbReference>
<keyword evidence="13" id="KW-0472">Membrane</keyword>
<dbReference type="AlphaFoldDB" id="A0A6A6CRV8"/>
<feature type="binding site" evidence="9">
    <location>
        <position position="512"/>
    </location>
    <ligand>
        <name>Zn(2+)</name>
        <dbReference type="ChEBI" id="CHEBI:29105"/>
        <label>2</label>
    </ligand>
</feature>
<dbReference type="Gene3D" id="3.40.720.10">
    <property type="entry name" value="Alkaline Phosphatase, subunit A"/>
    <property type="match status" value="1"/>
</dbReference>
<feature type="compositionally biased region" description="Basic and acidic residues" evidence="12">
    <location>
        <begin position="589"/>
        <end position="602"/>
    </location>
</feature>
<comment type="catalytic activity">
    <reaction evidence="11">
        <text>a phosphate monoester + H2O = an alcohol + phosphate</text>
        <dbReference type="Rhea" id="RHEA:15017"/>
        <dbReference type="ChEBI" id="CHEBI:15377"/>
        <dbReference type="ChEBI" id="CHEBI:30879"/>
        <dbReference type="ChEBI" id="CHEBI:43474"/>
        <dbReference type="ChEBI" id="CHEBI:67140"/>
        <dbReference type="EC" id="3.1.3.1"/>
    </reaction>
</comment>
<feature type="region of interest" description="Disordered" evidence="12">
    <location>
        <begin position="81"/>
        <end position="108"/>
    </location>
</feature>
<feature type="binding site" evidence="9">
    <location>
        <position position="217"/>
    </location>
    <ligand>
        <name>Mg(2+)</name>
        <dbReference type="ChEBI" id="CHEBI:18420"/>
    </ligand>
</feature>
<feature type="compositionally biased region" description="Gly residues" evidence="12">
    <location>
        <begin position="82"/>
        <end position="108"/>
    </location>
</feature>
<comment type="cofactor">
    <cofactor evidence="9">
        <name>Mg(2+)</name>
        <dbReference type="ChEBI" id="CHEBI:18420"/>
    </cofactor>
    <text evidence="9">Binds 1 Mg(2+) ion.</text>
</comment>
<name>A0A6A6CRV8_ZASCE</name>
<feature type="binding site" evidence="9">
    <location>
        <position position="360"/>
    </location>
    <ligand>
        <name>Mg(2+)</name>
        <dbReference type="ChEBI" id="CHEBI:18420"/>
    </ligand>
</feature>
<dbReference type="GO" id="GO:0046872">
    <property type="term" value="F:metal ion binding"/>
    <property type="evidence" value="ECO:0007669"/>
    <property type="project" value="UniProtKB-KW"/>
</dbReference>
<evidence type="ECO:0000256" key="10">
    <source>
        <dbReference type="RuleBase" id="RU003946"/>
    </source>
</evidence>
<keyword evidence="7 9" id="KW-0460">Magnesium</keyword>
<protein>
    <recommendedName>
        <fullName evidence="2 11">Alkaline phosphatase</fullName>
        <ecNumber evidence="2 11">3.1.3.1</ecNumber>
    </recommendedName>
</protein>
<evidence type="ECO:0000256" key="6">
    <source>
        <dbReference type="ARBA" id="ARBA00022833"/>
    </source>
</evidence>
<evidence type="ECO:0000256" key="7">
    <source>
        <dbReference type="ARBA" id="ARBA00022842"/>
    </source>
</evidence>
<organism evidence="14 15">
    <name type="scientific">Zasmidium cellare ATCC 36951</name>
    <dbReference type="NCBI Taxonomy" id="1080233"/>
    <lineage>
        <taxon>Eukaryota</taxon>
        <taxon>Fungi</taxon>
        <taxon>Dikarya</taxon>
        <taxon>Ascomycota</taxon>
        <taxon>Pezizomycotina</taxon>
        <taxon>Dothideomycetes</taxon>
        <taxon>Dothideomycetidae</taxon>
        <taxon>Mycosphaerellales</taxon>
        <taxon>Mycosphaerellaceae</taxon>
        <taxon>Zasmidium</taxon>
    </lineage>
</organism>
<dbReference type="PANTHER" id="PTHR11596:SF5">
    <property type="entry name" value="ALKALINE PHOSPHATASE"/>
    <property type="match status" value="1"/>
</dbReference>
<keyword evidence="5 11" id="KW-0378">Hydrolase</keyword>
<dbReference type="EMBL" id="ML993590">
    <property type="protein sequence ID" value="KAF2168509.1"/>
    <property type="molecule type" value="Genomic_DNA"/>
</dbReference>
<keyword evidence="3" id="KW-0597">Phosphoprotein</keyword>
<comment type="cofactor">
    <cofactor evidence="9">
        <name>Zn(2+)</name>
        <dbReference type="ChEBI" id="CHEBI:29105"/>
    </cofactor>
    <text evidence="9">Binds 2 Zn(2+) ions.</text>
</comment>
<dbReference type="PRINTS" id="PR00113">
    <property type="entry name" value="ALKPHPHTASE"/>
</dbReference>
<keyword evidence="6 9" id="KW-0862">Zinc</keyword>
<evidence type="ECO:0000313" key="14">
    <source>
        <dbReference type="EMBL" id="KAF2168509.1"/>
    </source>
</evidence>
<feature type="binding site" evidence="9">
    <location>
        <position position="118"/>
    </location>
    <ligand>
        <name>Zn(2+)</name>
        <dbReference type="ChEBI" id="CHEBI:29105"/>
        <label>2</label>
    </ligand>
</feature>
<dbReference type="GO" id="GO:0000329">
    <property type="term" value="C:fungal-type vacuole membrane"/>
    <property type="evidence" value="ECO:0007669"/>
    <property type="project" value="TreeGrafter"/>
</dbReference>
<keyword evidence="4 9" id="KW-0479">Metal-binding</keyword>
<feature type="active site" description="Phosphoserine intermediate" evidence="8">
    <location>
        <position position="166"/>
    </location>
</feature>
<dbReference type="PANTHER" id="PTHR11596">
    <property type="entry name" value="ALKALINE PHOSPHATASE"/>
    <property type="match status" value="1"/>
</dbReference>
<dbReference type="SMART" id="SM00098">
    <property type="entry name" value="alkPPc"/>
    <property type="match status" value="1"/>
</dbReference>
<reference evidence="14" key="1">
    <citation type="journal article" date="2020" name="Stud. Mycol.">
        <title>101 Dothideomycetes genomes: a test case for predicting lifestyles and emergence of pathogens.</title>
        <authorList>
            <person name="Haridas S."/>
            <person name="Albert R."/>
            <person name="Binder M."/>
            <person name="Bloem J."/>
            <person name="Labutti K."/>
            <person name="Salamov A."/>
            <person name="Andreopoulos B."/>
            <person name="Baker S."/>
            <person name="Barry K."/>
            <person name="Bills G."/>
            <person name="Bluhm B."/>
            <person name="Cannon C."/>
            <person name="Castanera R."/>
            <person name="Culley D."/>
            <person name="Daum C."/>
            <person name="Ezra D."/>
            <person name="Gonzalez J."/>
            <person name="Henrissat B."/>
            <person name="Kuo A."/>
            <person name="Liang C."/>
            <person name="Lipzen A."/>
            <person name="Lutzoni F."/>
            <person name="Magnuson J."/>
            <person name="Mondo S."/>
            <person name="Nolan M."/>
            <person name="Ohm R."/>
            <person name="Pangilinan J."/>
            <person name="Park H.-J."/>
            <person name="Ramirez L."/>
            <person name="Alfaro M."/>
            <person name="Sun H."/>
            <person name="Tritt A."/>
            <person name="Yoshinaga Y."/>
            <person name="Zwiers L.-H."/>
            <person name="Turgeon B."/>
            <person name="Goodwin S."/>
            <person name="Spatafora J."/>
            <person name="Crous P."/>
            <person name="Grigoriev I."/>
        </authorList>
    </citation>
    <scope>NUCLEOTIDE SEQUENCE</scope>
    <source>
        <strain evidence="14">ATCC 36951</strain>
    </source>
</reference>
<dbReference type="RefSeq" id="XP_033669398.1">
    <property type="nucleotide sequence ID" value="XM_033816520.1"/>
</dbReference>
<keyword evidence="15" id="KW-1185">Reference proteome</keyword>
<feature type="region of interest" description="Disordered" evidence="12">
    <location>
        <begin position="1"/>
        <end position="48"/>
    </location>
</feature>
<dbReference type="PROSITE" id="PS00123">
    <property type="entry name" value="ALKALINE_PHOSPHATASE"/>
    <property type="match status" value="1"/>
</dbReference>
<feature type="binding site" evidence="9">
    <location>
        <position position="219"/>
    </location>
    <ligand>
        <name>Mg(2+)</name>
        <dbReference type="ChEBI" id="CHEBI:18420"/>
    </ligand>
</feature>
<feature type="binding site" evidence="9">
    <location>
        <position position="365"/>
    </location>
    <ligand>
        <name>Zn(2+)</name>
        <dbReference type="ChEBI" id="CHEBI:29105"/>
        <label>2</label>
    </ligand>
</feature>
<accession>A0A6A6CRV8</accession>
<evidence type="ECO:0000256" key="12">
    <source>
        <dbReference type="SAM" id="MobiDB-lite"/>
    </source>
</evidence>
<dbReference type="InterPro" id="IPR018299">
    <property type="entry name" value="Alkaline_phosphatase_AS"/>
</dbReference>
<feature type="transmembrane region" description="Helical" evidence="13">
    <location>
        <begin position="56"/>
        <end position="76"/>
    </location>
</feature>
<dbReference type="InterPro" id="IPR001952">
    <property type="entry name" value="Alkaline_phosphatase"/>
</dbReference>
<evidence type="ECO:0000256" key="9">
    <source>
        <dbReference type="PIRSR" id="PIRSR601952-2"/>
    </source>
</evidence>
<dbReference type="EC" id="3.1.3.1" evidence="2 11"/>
<keyword evidence="13" id="KW-1133">Transmembrane helix</keyword>
<gene>
    <name evidence="14" type="ORF">M409DRAFT_65455</name>
</gene>
<evidence type="ECO:0000256" key="11">
    <source>
        <dbReference type="RuleBase" id="RU003947"/>
    </source>
</evidence>
<evidence type="ECO:0000256" key="1">
    <source>
        <dbReference type="ARBA" id="ARBA00005984"/>
    </source>
</evidence>
<comment type="similarity">
    <text evidence="1 10">Belongs to the alkaline phosphatase family.</text>
</comment>
<proteinExistence type="inferred from homology"/>
<evidence type="ECO:0000256" key="8">
    <source>
        <dbReference type="PIRSR" id="PIRSR601952-1"/>
    </source>
</evidence>
<feature type="compositionally biased region" description="Basic residues" evidence="12">
    <location>
        <begin position="603"/>
        <end position="612"/>
    </location>
</feature>
<dbReference type="CDD" id="cd16012">
    <property type="entry name" value="ALP"/>
    <property type="match status" value="1"/>
</dbReference>
<feature type="region of interest" description="Disordered" evidence="12">
    <location>
        <begin position="565"/>
        <end position="613"/>
    </location>
</feature>
<dbReference type="Gene3D" id="1.10.60.40">
    <property type="match status" value="1"/>
</dbReference>
<dbReference type="GeneID" id="54569792"/>
<dbReference type="SUPFAM" id="SSF53649">
    <property type="entry name" value="Alkaline phosphatase-like"/>
    <property type="match status" value="1"/>
</dbReference>
<dbReference type="Pfam" id="PF00245">
    <property type="entry name" value="Alk_phosphatase"/>
    <property type="match status" value="1"/>
</dbReference>
<evidence type="ECO:0000256" key="4">
    <source>
        <dbReference type="ARBA" id="ARBA00022723"/>
    </source>
</evidence>
<dbReference type="Proteomes" id="UP000799537">
    <property type="component" value="Unassembled WGS sequence"/>
</dbReference>
<sequence length="626" mass="67866">MPPPSGQEPLLHRPESQNSGETAAGGIEEEDALLTGQRTGKQPPATADKTRRWREIGLFVWALVATAVVVVLAVVWQHNQQTGGGTGGHEGGGSGSGGDGGKGKGGSGKKNLIFMVSDGMGPTSLTLTRSWRQYTEQLAWDNTLVLDDYLIGQSRTRSTSSLITDSAAGATAFSCGEKSYNGAISVTPDFEPCGSVMEAAKRKGYTTGLVVTTRITDATPAVFASHVRKREMEDEIALQMVGETHPLGRMVDLMMGGGRCHFLKNDTEGSCRGDGTDAAKIARDKHGFQLVSERKEFDKLGASSELPLLALFPMGDFPYEIDRRYQNDIYPSLAEMTKTTLRMLAAATKDTEKGFFVMIEGSRIDHAGHANDPAAQVHEVLAYDHAMQEVLDFIDHSDVPTLMVSTSDHETGGLATARQLHDAYPEYVWYPGVLANTSHSASYLSREYHEHLHSESENLNAYLKSLLKDSLGIHDPSLDEIESLVTKPERAAYTFADMVSRRAQTGWSTHGHSGADVNIYSSDAETASALVGNHENTDVGGFLREYLGLGNEVEKVTAELKKFTAASSSQDAEGKGGWLGPVPEEDERLDGQDHLDHYAGDHKTRKSRRTAAHVHEEEKRCAVCGV</sequence>
<dbReference type="GO" id="GO:0004035">
    <property type="term" value="F:alkaline phosphatase activity"/>
    <property type="evidence" value="ECO:0007669"/>
    <property type="project" value="UniProtKB-EC"/>
</dbReference>
<evidence type="ECO:0000313" key="15">
    <source>
        <dbReference type="Proteomes" id="UP000799537"/>
    </source>
</evidence>
<dbReference type="InterPro" id="IPR017850">
    <property type="entry name" value="Alkaline_phosphatase_core_sf"/>
</dbReference>
<feature type="binding site" evidence="9">
    <location>
        <position position="409"/>
    </location>
    <ligand>
        <name>Zn(2+)</name>
        <dbReference type="ChEBI" id="CHEBI:29105"/>
        <label>2</label>
    </ligand>
</feature>